<dbReference type="KEGG" id="dfi:AXF13_08915"/>
<keyword evidence="3" id="KW-1185">Reference proteome</keyword>
<evidence type="ECO:0000313" key="3">
    <source>
        <dbReference type="Proteomes" id="UP000069241"/>
    </source>
</evidence>
<reference evidence="3" key="1">
    <citation type="submission" date="2016-02" db="EMBL/GenBank/DDBJ databases">
        <authorList>
            <person name="Holder M.E."/>
            <person name="Ajami N.J."/>
            <person name="Petrosino J.F."/>
        </authorList>
    </citation>
    <scope>NUCLEOTIDE SEQUENCE [LARGE SCALE GENOMIC DNA]</scope>
    <source>
        <strain evidence="3">CCUG 45958</strain>
    </source>
</reference>
<protein>
    <submittedName>
        <fullName evidence="2">Uncharacterized protein</fullName>
    </submittedName>
</protein>
<evidence type="ECO:0000256" key="1">
    <source>
        <dbReference type="SAM" id="MobiDB-lite"/>
    </source>
</evidence>
<feature type="region of interest" description="Disordered" evidence="1">
    <location>
        <begin position="1"/>
        <end position="33"/>
    </location>
</feature>
<dbReference type="EMBL" id="CP014229">
    <property type="protein sequence ID" value="AMD90232.1"/>
    <property type="molecule type" value="Genomic_DNA"/>
</dbReference>
<organism evidence="2 3">
    <name type="scientific">Desulfovibrio fairfieldensis</name>
    <dbReference type="NCBI Taxonomy" id="44742"/>
    <lineage>
        <taxon>Bacteria</taxon>
        <taxon>Pseudomonadati</taxon>
        <taxon>Thermodesulfobacteriota</taxon>
        <taxon>Desulfovibrionia</taxon>
        <taxon>Desulfovibrionales</taxon>
        <taxon>Desulfovibrionaceae</taxon>
        <taxon>Desulfovibrio</taxon>
    </lineage>
</organism>
<name>A0A0X8JK44_9BACT</name>
<dbReference type="Proteomes" id="UP000069241">
    <property type="component" value="Chromosome"/>
</dbReference>
<dbReference type="STRING" id="44742.AXF13_08915"/>
<evidence type="ECO:0000313" key="2">
    <source>
        <dbReference type="EMBL" id="AMD90232.1"/>
    </source>
</evidence>
<gene>
    <name evidence="2" type="ORF">AXF13_08915</name>
</gene>
<sequence length="582" mass="63750">MSTTSFRAPAKRSPASMPEYQRQNFATPGADASARLSDSAAGIYERGADQTGKQLMALGGAMQQAAKVGDALYVDYQTTKAREAFNSYRREAMQKKAELANLQGGLALDEKTGVQARLSQWQSEARERLVKDLGKPAANLFTAAAEDVDAQLGAWATQKWQSEERTYRNQQTEATLALNTDEMLTDPMNAEAVKRGFKAIKSGYKELADLNGWSDEYAQSQINSAAQKAFTTMIRAQIDSEQLGNAQELIGRYGHALGGMRGPLEATLKAKGRELEARARATQERADTVQAANLGAGLFETYGDDAIKVQSVLEEKVKDPVQRARVTQSYLSNASLHERMKTQAEERDKAASYDNAISQTDSILAGQESEQKKAALLSGVLVGVADPATRKKIEEYQNFKINGTEAPVDKNVLAEAQAYAAQPGVRPDMVTNRYADKLPPSALGKAVKIARDEATKQSEKLMQDEITDSLVDDFGYTRSQATAGYRVILSRMTGLVDPAQRLETARQLAKKISVETKAWFSGEEIPAYSLGSNLEYQLDSDIEIPTSLIPMIDEALEAKGKPITDQNRKEVYILFLRGKENG</sequence>
<dbReference type="AlphaFoldDB" id="A0A0X8JK44"/>
<dbReference type="RefSeq" id="WP_062252701.1">
    <property type="nucleotide sequence ID" value="NZ_CP014229.1"/>
</dbReference>
<accession>A0A0X8JK44</accession>
<proteinExistence type="predicted"/>